<accession>A0A1A8V7N6</accession>
<dbReference type="AlphaFoldDB" id="A0A1A8V7N6"/>
<sequence>MADGVSAAVGRPVCGPPGQTPSALVSHLKYFHEHQVVSKVKLVSSGGALGANMNTSRVLILIQQQKVPPEKRGFYCD</sequence>
<proteinExistence type="predicted"/>
<reference evidence="1" key="2">
    <citation type="submission" date="2016-06" db="EMBL/GenBank/DDBJ databases">
        <title>The genome of a short-lived fish provides insights into sex chromosome evolution and the genetic control of aging.</title>
        <authorList>
            <person name="Reichwald K."/>
            <person name="Felder M."/>
            <person name="Petzold A."/>
            <person name="Koch P."/>
            <person name="Groth M."/>
            <person name="Platzer M."/>
        </authorList>
    </citation>
    <scope>NUCLEOTIDE SEQUENCE</scope>
    <source>
        <tissue evidence="1">Brain</tissue>
    </source>
</reference>
<organism evidence="1">
    <name type="scientific">Nothobranchius furzeri</name>
    <name type="common">Turquoise killifish</name>
    <dbReference type="NCBI Taxonomy" id="105023"/>
    <lineage>
        <taxon>Eukaryota</taxon>
        <taxon>Metazoa</taxon>
        <taxon>Chordata</taxon>
        <taxon>Craniata</taxon>
        <taxon>Vertebrata</taxon>
        <taxon>Euteleostomi</taxon>
        <taxon>Actinopterygii</taxon>
        <taxon>Neopterygii</taxon>
        <taxon>Teleostei</taxon>
        <taxon>Neoteleostei</taxon>
        <taxon>Acanthomorphata</taxon>
        <taxon>Ovalentaria</taxon>
        <taxon>Atherinomorphae</taxon>
        <taxon>Cyprinodontiformes</taxon>
        <taxon>Nothobranchiidae</taxon>
        <taxon>Nothobranchius</taxon>
    </lineage>
</organism>
<name>A0A1A8V7N6_NOTFU</name>
<reference evidence="1" key="1">
    <citation type="submission" date="2016-05" db="EMBL/GenBank/DDBJ databases">
        <authorList>
            <person name="Lavstsen T."/>
            <person name="Jespersen J.S."/>
        </authorList>
    </citation>
    <scope>NUCLEOTIDE SEQUENCE</scope>
    <source>
        <tissue evidence="1">Brain</tissue>
    </source>
</reference>
<feature type="non-terminal residue" evidence="1">
    <location>
        <position position="77"/>
    </location>
</feature>
<dbReference type="EMBL" id="HAEJ01014781">
    <property type="protein sequence ID" value="SBS55238.1"/>
    <property type="molecule type" value="Transcribed_RNA"/>
</dbReference>
<gene>
    <name evidence="1" type="primary">Nfu_g_1_017090</name>
</gene>
<evidence type="ECO:0000313" key="1">
    <source>
        <dbReference type="EMBL" id="SBS55238.1"/>
    </source>
</evidence>
<protein>
    <submittedName>
        <fullName evidence="1">Uncharacterized protein</fullName>
    </submittedName>
</protein>